<organism evidence="1 2">
    <name type="scientific">Desmophyllum pertusum</name>
    <dbReference type="NCBI Taxonomy" id="174260"/>
    <lineage>
        <taxon>Eukaryota</taxon>
        <taxon>Metazoa</taxon>
        <taxon>Cnidaria</taxon>
        <taxon>Anthozoa</taxon>
        <taxon>Hexacorallia</taxon>
        <taxon>Scleractinia</taxon>
        <taxon>Caryophylliina</taxon>
        <taxon>Caryophylliidae</taxon>
        <taxon>Desmophyllum</taxon>
    </lineage>
</organism>
<dbReference type="OrthoDB" id="2015447at2759"/>
<gene>
    <name evidence="1" type="ORF">OS493_004112</name>
</gene>
<dbReference type="Gene3D" id="3.30.9.10">
    <property type="entry name" value="D-Amino Acid Oxidase, subunit A, domain 2"/>
    <property type="match status" value="1"/>
</dbReference>
<keyword evidence="2" id="KW-1185">Reference proteome</keyword>
<sequence>MASETLVTQQLFDNCKGLLLQEHKTEEVSIVLGEERRKFDAKLNHSMCISLIEDIDESQKEGQSFVFILPRGDDKLWLGGMVQPNQWDRNLTLDYPPIRRMFEKVKEFYAPLRDYGDQYARG</sequence>
<proteinExistence type="predicted"/>
<reference evidence="1" key="1">
    <citation type="submission" date="2023-01" db="EMBL/GenBank/DDBJ databases">
        <title>Genome assembly of the deep-sea coral Lophelia pertusa.</title>
        <authorList>
            <person name="Herrera S."/>
            <person name="Cordes E."/>
        </authorList>
    </citation>
    <scope>NUCLEOTIDE SEQUENCE</scope>
    <source>
        <strain evidence="1">USNM1676648</strain>
        <tissue evidence="1">Polyp</tissue>
    </source>
</reference>
<comment type="caution">
    <text evidence="1">The sequence shown here is derived from an EMBL/GenBank/DDBJ whole genome shotgun (WGS) entry which is preliminary data.</text>
</comment>
<protein>
    <submittedName>
        <fullName evidence="1">Uncharacterized protein</fullName>
    </submittedName>
</protein>
<accession>A0A9X0D5E6</accession>
<dbReference type="EMBL" id="MU825874">
    <property type="protein sequence ID" value="KAJ7387146.1"/>
    <property type="molecule type" value="Genomic_DNA"/>
</dbReference>
<evidence type="ECO:0000313" key="2">
    <source>
        <dbReference type="Proteomes" id="UP001163046"/>
    </source>
</evidence>
<dbReference type="AlphaFoldDB" id="A0A9X0D5E6"/>
<evidence type="ECO:0000313" key="1">
    <source>
        <dbReference type="EMBL" id="KAJ7387146.1"/>
    </source>
</evidence>
<dbReference type="Proteomes" id="UP001163046">
    <property type="component" value="Unassembled WGS sequence"/>
</dbReference>
<name>A0A9X0D5E6_9CNID</name>